<evidence type="ECO:0000313" key="12">
    <source>
        <dbReference type="EMBL" id="EHI56354.1"/>
    </source>
</evidence>
<dbReference type="Pfam" id="PF00082">
    <property type="entry name" value="Peptidase_S8"/>
    <property type="match status" value="1"/>
</dbReference>
<reference evidence="12 13" key="1">
    <citation type="submission" date="2011-08" db="EMBL/GenBank/DDBJ databases">
        <title>The Genome Sequence of Johnsonella ignava ATCC 51276.</title>
        <authorList>
            <consortium name="The Broad Institute Genome Sequencing Platform"/>
            <person name="Earl A."/>
            <person name="Ward D."/>
            <person name="Feldgarden M."/>
            <person name="Gevers D."/>
            <person name="Izard J."/>
            <person name="Blanton J.M."/>
            <person name="Baranova O.V."/>
            <person name="Dewhirst F.E."/>
            <person name="Young S.K."/>
            <person name="Zeng Q."/>
            <person name="Gargeya S."/>
            <person name="Fitzgerald M."/>
            <person name="Haas B."/>
            <person name="Abouelleil A."/>
            <person name="Alvarado L."/>
            <person name="Arachchi H.M."/>
            <person name="Berlin A."/>
            <person name="Brown A."/>
            <person name="Chapman S.B."/>
            <person name="Chen Z."/>
            <person name="Dunbar C."/>
            <person name="Freedman E."/>
            <person name="Gearin G."/>
            <person name="Gellesch M."/>
            <person name="Goldberg J."/>
            <person name="Griggs A."/>
            <person name="Gujja S."/>
            <person name="Heiman D."/>
            <person name="Howarth C."/>
            <person name="Larson L."/>
            <person name="Lui A."/>
            <person name="MacDonald P.J.P."/>
            <person name="Montmayeur A."/>
            <person name="Murphy C."/>
            <person name="Neiman D."/>
            <person name="Pearson M."/>
            <person name="Priest M."/>
            <person name="Roberts A."/>
            <person name="Saif S."/>
            <person name="Shea T."/>
            <person name="Shenoy N."/>
            <person name="Sisk P."/>
            <person name="Stolte C."/>
            <person name="Sykes S."/>
            <person name="Wortman J."/>
            <person name="Nusbaum C."/>
            <person name="Birren B."/>
        </authorList>
    </citation>
    <scope>NUCLEOTIDE SEQUENCE [LARGE SCALE GENOMIC DNA]</scope>
    <source>
        <strain evidence="12 13">ATCC 51276</strain>
    </source>
</reference>
<evidence type="ECO:0008006" key="14">
    <source>
        <dbReference type="Google" id="ProtNLM"/>
    </source>
</evidence>
<dbReference type="InterPro" id="IPR000209">
    <property type="entry name" value="Peptidase_S8/S53_dom"/>
</dbReference>
<proteinExistence type="inferred from homology"/>
<dbReference type="EMBL" id="ACZL01000009">
    <property type="protein sequence ID" value="EHI56354.1"/>
    <property type="molecule type" value="Genomic_DNA"/>
</dbReference>
<dbReference type="GO" id="GO:0016020">
    <property type="term" value="C:membrane"/>
    <property type="evidence" value="ECO:0007669"/>
    <property type="project" value="InterPro"/>
</dbReference>
<dbReference type="STRING" id="679200.HMPREF9333_00419"/>
<feature type="domain" description="Peptidase S8/S53" evidence="10">
    <location>
        <begin position="288"/>
        <end position="748"/>
    </location>
</feature>
<dbReference type="InterPro" id="IPR034216">
    <property type="entry name" value="C5a_Peptidase"/>
</dbReference>
<dbReference type="InterPro" id="IPR050131">
    <property type="entry name" value="Peptidase_S8_subtilisin-like"/>
</dbReference>
<dbReference type="PROSITE" id="PS00136">
    <property type="entry name" value="SUBTILASE_ASP"/>
    <property type="match status" value="1"/>
</dbReference>
<name>G5GFT0_9FIRM</name>
<evidence type="ECO:0000256" key="7">
    <source>
        <dbReference type="PROSITE-ProRule" id="PRU01240"/>
    </source>
</evidence>
<dbReference type="InterPro" id="IPR010435">
    <property type="entry name" value="C5a/SBT2-like_Fn3"/>
</dbReference>
<gene>
    <name evidence="12" type="ORF">HMPREF9333_00419</name>
</gene>
<dbReference type="PROSITE" id="PS00138">
    <property type="entry name" value="SUBTILASE_SER"/>
    <property type="match status" value="1"/>
</dbReference>
<dbReference type="PROSITE" id="PS00137">
    <property type="entry name" value="SUBTILASE_HIS"/>
    <property type="match status" value="1"/>
</dbReference>
<keyword evidence="5 7" id="KW-0720">Serine protease</keyword>
<dbReference type="Gene3D" id="2.60.40.1710">
    <property type="entry name" value="Subtilisin-like superfamily"/>
    <property type="match status" value="1"/>
</dbReference>
<keyword evidence="4 7" id="KW-0378">Hydrolase</keyword>
<evidence type="ECO:0000313" key="13">
    <source>
        <dbReference type="Proteomes" id="UP000003011"/>
    </source>
</evidence>
<dbReference type="Proteomes" id="UP000003011">
    <property type="component" value="Unassembled WGS sequence"/>
</dbReference>
<evidence type="ECO:0000256" key="5">
    <source>
        <dbReference type="ARBA" id="ARBA00022825"/>
    </source>
</evidence>
<evidence type="ECO:0000259" key="11">
    <source>
        <dbReference type="Pfam" id="PF06280"/>
    </source>
</evidence>
<dbReference type="SUPFAM" id="SSF52743">
    <property type="entry name" value="Subtilisin-like"/>
    <property type="match status" value="1"/>
</dbReference>
<feature type="region of interest" description="Disordered" evidence="9">
    <location>
        <begin position="1328"/>
        <end position="1403"/>
    </location>
</feature>
<dbReference type="GO" id="GO:0004252">
    <property type="term" value="F:serine-type endopeptidase activity"/>
    <property type="evidence" value="ECO:0007669"/>
    <property type="project" value="UniProtKB-UniRule"/>
</dbReference>
<dbReference type="InterPro" id="IPR036852">
    <property type="entry name" value="Peptidase_S8/S53_dom_sf"/>
</dbReference>
<dbReference type="RefSeq" id="WP_005539473.1">
    <property type="nucleotide sequence ID" value="NZ_JH378829.1"/>
</dbReference>
<dbReference type="PATRIC" id="fig|679200.3.peg.447"/>
<feature type="compositionally biased region" description="Polar residues" evidence="9">
    <location>
        <begin position="1388"/>
        <end position="1398"/>
    </location>
</feature>
<comment type="caution">
    <text evidence="12">The sequence shown here is derived from an EMBL/GenBank/DDBJ whole genome shotgun (WGS) entry which is preliminary data.</text>
</comment>
<comment type="similarity">
    <text evidence="1 7 8">Belongs to the peptidase S8 family.</text>
</comment>
<dbReference type="Pfam" id="PF06280">
    <property type="entry name" value="fn3_5"/>
    <property type="match status" value="1"/>
</dbReference>
<dbReference type="PANTHER" id="PTHR43806">
    <property type="entry name" value="PEPTIDASE S8"/>
    <property type="match status" value="1"/>
</dbReference>
<feature type="active site" description="Charge relay system" evidence="6 7">
    <location>
        <position position="700"/>
    </location>
</feature>
<dbReference type="CDD" id="cd07475">
    <property type="entry name" value="Peptidases_S8_C5a_Peptidase"/>
    <property type="match status" value="1"/>
</dbReference>
<dbReference type="InterPro" id="IPR023828">
    <property type="entry name" value="Peptidase_S8_Ser-AS"/>
</dbReference>
<evidence type="ECO:0000259" key="10">
    <source>
        <dbReference type="Pfam" id="PF00082"/>
    </source>
</evidence>
<dbReference type="InterPro" id="IPR023827">
    <property type="entry name" value="Peptidase_S8_Asp-AS"/>
</dbReference>
<evidence type="ECO:0000256" key="4">
    <source>
        <dbReference type="ARBA" id="ARBA00022801"/>
    </source>
</evidence>
<dbReference type="Gene3D" id="3.50.30.30">
    <property type="match status" value="1"/>
</dbReference>
<dbReference type="InterPro" id="IPR015500">
    <property type="entry name" value="Peptidase_S8_subtilisin-rel"/>
</dbReference>
<evidence type="ECO:0000256" key="1">
    <source>
        <dbReference type="ARBA" id="ARBA00011073"/>
    </source>
</evidence>
<dbReference type="PRINTS" id="PR00723">
    <property type="entry name" value="SUBTILISIN"/>
</dbReference>
<dbReference type="PANTHER" id="PTHR43806:SF11">
    <property type="entry name" value="CEREVISIN-RELATED"/>
    <property type="match status" value="1"/>
</dbReference>
<dbReference type="PROSITE" id="PS51892">
    <property type="entry name" value="SUBTILASE"/>
    <property type="match status" value="1"/>
</dbReference>
<sequence>MDNIYSSYICEKNKKHTENNEINTEENIVNPTANPNKKTRLNYNVVYRTFKLDNKKIAYLLSATLLFSSFTAPKIYAQELKNEIGHTSQEIKNEIGYTSQGMKNVIDHTSHGIDDEAEYKYNIKNETESGQSQEAGGLYSQNIKDKSEYTDDVKSATTQEKNIRLIVELEKDSIIEEAINRDIEYSQLGEAFIDDKKEELKIDQDLLLSEIKDSGIEADTSQSRHYDTIFNGFTIDISSEKSGEIQKIENLPGVKNVYVSQEFQRPHLKSSNKIIGSSYAWNTLGYKGEGTVIAVIDSGIDYTHKAFRLDDPQKAAYSKESIETAIRQNRLKGSYYSDKIPYGYNYYDYNKNLFDSYGIMHGMHVSGIAGANDKEENIYGVAPNAQILALKVFSDDIKYPSTFTDIWLKALDDAIALKADVVNLSLGSAAGFSIEGRDYPESEVINKARKAGIVISISAGNDGTITAGNPYNIKPLKQNYDTAVVASPALDEASIAVASMENSKKQLNIIKFKDEYQAHLSETVDLHKGENAPEIISKNIYDLKNFTDAQLDPDKTADNIKGKFAMLELDRNLDSSFSDKLKNIVKYNPAGIILYNNKNTGEQLTGVPSLPDEAKKITVLRIKRSTYDKIKKAYDKNNDLKIDVYTKTQSVENINSGTLSSFSSWGPTPDLRIKPEITAPGGSIYSTTEDQKYKNMSGTSMASPQVAGAAAIVKQYIKQNNIATNDEYGSSEFVKLLLMNTAVPLKEYDLVDDVPYFVRQQGSGVLNIENALKTKVVVRVRGTNDDNADGKLELREIHSKQFSARLTLENFGDAAKTYTISSEALYEPVEDGYRTQTSALIKSKQSQVRKKITVDAHSTLDEEFVMDYSDAQELEENNFIEGFITLEDSDGISNLSIPFLGFYGDWAQQKAIDAFQLPEKGQDKRQVQFNVGQKADTPSSMFGTKMMLKLPVYKGILYFSPGSVYYPEAGVRIAPLRNMEDIEYSIINEDTNETLRVLGMSKSVRKLNRLNVNSSFIKMPDSYWDGKINGMPASDDINYIYQIKAKLNNNGIGGDGEQIYRYPIRIDTSKPVVNNINITGTQGNTEGMKDVSFKVYDKGIGIEKIYLQSVRYLKGDNGQLMPRYGRAFAIIFTDEPVKDNKQLIKVEDGKLFIPESQVPDSPDKRGEIYVYSNNFRNSEIEIHCPYFVDSAKLLISAQDYLSNENGIITDTGAVKEYNILRFVNFFDYIENYKANVYINGNHLVDRDTYTTNEEKAVIKIVLPDNKSHLSRLSLKSNNVMYDIIKDDRPDMKNIKKYKFRYNSDDNSVEFTIEQMDAGYDIATAFKSGSMPDLKETGNEDESGKDNGENKNNNPENRQENGAEKPPATPSNAGNKNHSGYTKDAGAKNNKNSYATPSDASKDEKEDLLIIEADESDIKNDINNTKKGYPAVFLNTPGLLDILNASGVREGKLKVAGFIGYINEDDVIEDVNIKLVDNDGNTIGDIINIKGSDLYRKKINLRSSGKTLYDGYGYPFETEINVEDFNVDIRVEVITAGKKTASIVRRLFYDRLNPLVDYQVYDRELSSENVRIKIRARDNSIKLRLYRGDSLIGMDDKTGLSYRKAADGVTTEIIRDIKVPLNKGQNSISISSVDIAGNKTQKTIYIYRSN</sequence>
<evidence type="ECO:0000256" key="2">
    <source>
        <dbReference type="ARBA" id="ARBA00022670"/>
    </source>
</evidence>
<dbReference type="InterPro" id="IPR022398">
    <property type="entry name" value="Peptidase_S8_His-AS"/>
</dbReference>
<keyword evidence="13" id="KW-1185">Reference proteome</keyword>
<keyword evidence="3" id="KW-0732">Signal</keyword>
<feature type="active site" description="Charge relay system" evidence="6 7">
    <location>
        <position position="361"/>
    </location>
</feature>
<evidence type="ECO:0000256" key="3">
    <source>
        <dbReference type="ARBA" id="ARBA00022729"/>
    </source>
</evidence>
<feature type="domain" description="C5a peptidase/Subtilisin-like protease SBT2-like Fn3-like" evidence="11">
    <location>
        <begin position="793"/>
        <end position="900"/>
    </location>
</feature>
<feature type="compositionally biased region" description="Basic and acidic residues" evidence="9">
    <location>
        <begin position="1332"/>
        <end position="1348"/>
    </location>
</feature>
<evidence type="ECO:0000256" key="6">
    <source>
        <dbReference type="PIRSR" id="PIRSR615500-1"/>
    </source>
</evidence>
<dbReference type="eggNOG" id="COG1404">
    <property type="taxonomic scope" value="Bacteria"/>
</dbReference>
<feature type="active site" description="Charge relay system" evidence="6 7">
    <location>
        <position position="297"/>
    </location>
</feature>
<evidence type="ECO:0000256" key="9">
    <source>
        <dbReference type="SAM" id="MobiDB-lite"/>
    </source>
</evidence>
<evidence type="ECO:0000256" key="8">
    <source>
        <dbReference type="RuleBase" id="RU003355"/>
    </source>
</evidence>
<protein>
    <recommendedName>
        <fullName evidence="14">Peptidase S8/S53 domain-containing protein</fullName>
    </recommendedName>
</protein>
<keyword evidence="2 7" id="KW-0645">Protease</keyword>
<feature type="compositionally biased region" description="Polar residues" evidence="9">
    <location>
        <begin position="1369"/>
        <end position="1379"/>
    </location>
</feature>
<dbReference type="HOGENOM" id="CLU_001293_0_0_9"/>
<accession>G5GFT0</accession>
<dbReference type="Gene3D" id="3.40.50.200">
    <property type="entry name" value="Peptidase S8/S53 domain"/>
    <property type="match status" value="1"/>
</dbReference>
<organism evidence="12 13">
    <name type="scientific">Johnsonella ignava ATCC 51276</name>
    <dbReference type="NCBI Taxonomy" id="679200"/>
    <lineage>
        <taxon>Bacteria</taxon>
        <taxon>Bacillati</taxon>
        <taxon>Bacillota</taxon>
        <taxon>Clostridia</taxon>
        <taxon>Lachnospirales</taxon>
        <taxon>Lachnospiraceae</taxon>
        <taxon>Johnsonella</taxon>
    </lineage>
</organism>
<dbReference type="GO" id="GO:0006508">
    <property type="term" value="P:proteolysis"/>
    <property type="evidence" value="ECO:0007669"/>
    <property type="project" value="UniProtKB-KW"/>
</dbReference>